<dbReference type="InterPro" id="IPR021520">
    <property type="entry name" value="Stealth_CR2"/>
</dbReference>
<dbReference type="PANTHER" id="PTHR24045:SF0">
    <property type="entry name" value="N-ACETYLGLUCOSAMINE-1-PHOSPHOTRANSFERASE SUBUNITS ALPHA_BETA"/>
    <property type="match status" value="1"/>
</dbReference>
<dbReference type="InterPro" id="IPR047141">
    <property type="entry name" value="Stealth"/>
</dbReference>
<sequence>MNGAAQLEENIDIVYLWVDGSDPLWRAKRRAARAGQGGTQHLARHGDVEGRYRDNGELRFNLRALQTFFPGHGHVYLVTDDQVPHWLVPGDRLTVISHRALMPPAALPVFDSSHIESYLHHIPGLAERFIYLNDDVFFGCAVDPQAWFGADGVAVYADVAAMADYEAVQAHQSAPVNASVLSRQWLSQRYPQYRHDGRALAHAPRPMLKSRMHELERVAPQLFAKARQTIFRSWHAPSIVADLLPRWLIHTGHAVWRDVQPRYVSTGDSDAAQQFEELIGEFGRIPFFCINDTSDDAHPGAASLRGVAQVLAKLLPNPCRFELGGDGLADLAAAA</sequence>
<dbReference type="InterPro" id="IPR031358">
    <property type="entry name" value="Stealth_CR1"/>
</dbReference>
<keyword evidence="7" id="KW-1185">Reference proteome</keyword>
<organism evidence="6 7">
    <name type="scientific">Massilia antarctica</name>
    <dbReference type="NCBI Taxonomy" id="2765360"/>
    <lineage>
        <taxon>Bacteria</taxon>
        <taxon>Pseudomonadati</taxon>
        <taxon>Pseudomonadota</taxon>
        <taxon>Betaproteobacteria</taxon>
        <taxon>Burkholderiales</taxon>
        <taxon>Oxalobacteraceae</taxon>
        <taxon>Telluria group</taxon>
        <taxon>Massilia</taxon>
    </lineage>
</organism>
<dbReference type="Pfam" id="PF11380">
    <property type="entry name" value="Stealth_CR2"/>
    <property type="match status" value="1"/>
</dbReference>
<dbReference type="Pfam" id="PF17101">
    <property type="entry name" value="Stealth_CR1"/>
    <property type="match status" value="1"/>
</dbReference>
<comment type="similarity">
    <text evidence="1">Belongs to the stealth family.</text>
</comment>
<protein>
    <submittedName>
        <fullName evidence="6">Stealth CR1 domain-containing protein</fullName>
    </submittedName>
</protein>
<evidence type="ECO:0000259" key="5">
    <source>
        <dbReference type="Pfam" id="PF17101"/>
    </source>
</evidence>
<keyword evidence="2" id="KW-0808">Transferase</keyword>
<evidence type="ECO:0000256" key="3">
    <source>
        <dbReference type="ARBA" id="ARBA00023169"/>
    </source>
</evidence>
<evidence type="ECO:0000256" key="1">
    <source>
        <dbReference type="ARBA" id="ARBA00007583"/>
    </source>
</evidence>
<evidence type="ECO:0000256" key="2">
    <source>
        <dbReference type="ARBA" id="ARBA00022679"/>
    </source>
</evidence>
<dbReference type="EMBL" id="CP065053">
    <property type="protein sequence ID" value="QPI51174.1"/>
    <property type="molecule type" value="Genomic_DNA"/>
</dbReference>
<keyword evidence="3" id="KW-0270">Exopolysaccharide synthesis</keyword>
<accession>A0AA48WGV0</accession>
<name>A0AA48WGV0_9BURK</name>
<evidence type="ECO:0000313" key="6">
    <source>
        <dbReference type="EMBL" id="QPI51174.1"/>
    </source>
</evidence>
<gene>
    <name evidence="6" type="ORF">IV454_06485</name>
</gene>
<feature type="domain" description="Stealth protein CR1 conserved region 1" evidence="5">
    <location>
        <begin position="10"/>
        <end position="35"/>
    </location>
</feature>
<dbReference type="PANTHER" id="PTHR24045">
    <property type="match status" value="1"/>
</dbReference>
<evidence type="ECO:0000313" key="7">
    <source>
        <dbReference type="Proteomes" id="UP000662888"/>
    </source>
</evidence>
<reference evidence="6 7" key="1">
    <citation type="submission" date="2020-11" db="EMBL/GenBank/DDBJ databases">
        <authorList>
            <person name="Sun Q."/>
        </authorList>
    </citation>
    <scope>NUCLEOTIDE SEQUENCE [LARGE SCALE GENOMIC DNA]</scope>
    <source>
        <strain evidence="6 7">P8398</strain>
    </source>
</reference>
<evidence type="ECO:0000259" key="4">
    <source>
        <dbReference type="Pfam" id="PF11380"/>
    </source>
</evidence>
<dbReference type="Proteomes" id="UP000662888">
    <property type="component" value="Chromosome"/>
</dbReference>
<feature type="domain" description="Stealth protein CR2 conserved region 2" evidence="4">
    <location>
        <begin position="51"/>
        <end position="152"/>
    </location>
</feature>
<proteinExistence type="inferred from homology"/>